<name>H1Z136_9EURY</name>
<evidence type="ECO:0000256" key="1">
    <source>
        <dbReference type="SAM" id="Phobius"/>
    </source>
</evidence>
<keyword evidence="1" id="KW-1133">Transmembrane helix</keyword>
<keyword evidence="1" id="KW-0812">Transmembrane</keyword>
<sequence length="67" mass="7207">MKKSTVKLVAVLSLLVCIGAEVMLRAGMADFLTAAVLMTIAFPPFVLFTGLWWKAGEGEGDIPFIGY</sequence>
<accession>H1Z136</accession>
<dbReference type="InParanoid" id="H1Z136"/>
<dbReference type="RefSeq" id="WP_004076151.1">
    <property type="nucleotide sequence ID" value="NZ_CM001436.1"/>
</dbReference>
<organism evidence="2 3">
    <name type="scientific">Methanoplanus limicola DSM 2279</name>
    <dbReference type="NCBI Taxonomy" id="937775"/>
    <lineage>
        <taxon>Archaea</taxon>
        <taxon>Methanobacteriati</taxon>
        <taxon>Methanobacteriota</taxon>
        <taxon>Stenosarchaea group</taxon>
        <taxon>Methanomicrobia</taxon>
        <taxon>Methanomicrobiales</taxon>
        <taxon>Methanomicrobiaceae</taxon>
        <taxon>Methanoplanus</taxon>
    </lineage>
</organism>
<proteinExistence type="predicted"/>
<evidence type="ECO:0000313" key="2">
    <source>
        <dbReference type="EMBL" id="EHQ34512.1"/>
    </source>
</evidence>
<reference evidence="2 3" key="1">
    <citation type="submission" date="2011-10" db="EMBL/GenBank/DDBJ databases">
        <title>The Improved High-Quality Draft genome of Methanoplanus limicola DSM 2279.</title>
        <authorList>
            <consortium name="US DOE Joint Genome Institute (JGI-PGF)"/>
            <person name="Lucas S."/>
            <person name="Copeland A."/>
            <person name="Lapidus A."/>
            <person name="Glavina del Rio T."/>
            <person name="Dalin E."/>
            <person name="Tice H."/>
            <person name="Bruce D."/>
            <person name="Goodwin L."/>
            <person name="Pitluck S."/>
            <person name="Peters L."/>
            <person name="Mikhailova N."/>
            <person name="Lu M."/>
            <person name="Kyrpides N."/>
            <person name="Mavromatis K."/>
            <person name="Ivanova N."/>
            <person name="Markowitz V."/>
            <person name="Cheng J.-F."/>
            <person name="Hugenholtz P."/>
            <person name="Woyke T."/>
            <person name="Wu D."/>
            <person name="Wirth R."/>
            <person name="Brambilla E.-M."/>
            <person name="Klenk H.-P."/>
            <person name="Eisen J.A."/>
        </authorList>
    </citation>
    <scope>NUCLEOTIDE SEQUENCE [LARGE SCALE GENOMIC DNA]</scope>
    <source>
        <strain evidence="2 3">DSM 2279</strain>
    </source>
</reference>
<dbReference type="Proteomes" id="UP000005741">
    <property type="component" value="Chromosome"/>
</dbReference>
<dbReference type="EMBL" id="CM001436">
    <property type="protein sequence ID" value="EHQ34512.1"/>
    <property type="molecule type" value="Genomic_DNA"/>
</dbReference>
<dbReference type="AlphaFoldDB" id="H1Z136"/>
<protein>
    <submittedName>
        <fullName evidence="2">Uncharacterized protein</fullName>
    </submittedName>
</protein>
<evidence type="ECO:0000313" key="3">
    <source>
        <dbReference type="Proteomes" id="UP000005741"/>
    </source>
</evidence>
<dbReference type="OrthoDB" id="112326at2157"/>
<keyword evidence="1" id="KW-0472">Membrane</keyword>
<keyword evidence="3" id="KW-1185">Reference proteome</keyword>
<dbReference type="STRING" id="937775.Metlim_0371"/>
<gene>
    <name evidence="2" type="ORF">Metlim_0371</name>
</gene>
<feature type="transmembrane region" description="Helical" evidence="1">
    <location>
        <begin position="29"/>
        <end position="53"/>
    </location>
</feature>
<dbReference type="HOGENOM" id="CLU_204986_0_0_2"/>